<protein>
    <submittedName>
        <fullName evidence="1">Putative transcription factor WD40-like family</fullName>
    </submittedName>
</protein>
<dbReference type="EMBL" id="WOCE01000012">
    <property type="protein sequence ID" value="KAE9602714.1"/>
    <property type="molecule type" value="Genomic_DNA"/>
</dbReference>
<organism evidence="1 2">
    <name type="scientific">Lupinus albus</name>
    <name type="common">White lupine</name>
    <name type="synonym">Lupinus termis</name>
    <dbReference type="NCBI Taxonomy" id="3870"/>
    <lineage>
        <taxon>Eukaryota</taxon>
        <taxon>Viridiplantae</taxon>
        <taxon>Streptophyta</taxon>
        <taxon>Embryophyta</taxon>
        <taxon>Tracheophyta</taxon>
        <taxon>Spermatophyta</taxon>
        <taxon>Magnoliopsida</taxon>
        <taxon>eudicotyledons</taxon>
        <taxon>Gunneridae</taxon>
        <taxon>Pentapetalae</taxon>
        <taxon>rosids</taxon>
        <taxon>fabids</taxon>
        <taxon>Fabales</taxon>
        <taxon>Fabaceae</taxon>
        <taxon>Papilionoideae</taxon>
        <taxon>50 kb inversion clade</taxon>
        <taxon>genistoids sensu lato</taxon>
        <taxon>core genistoids</taxon>
        <taxon>Genisteae</taxon>
        <taxon>Lupinus</taxon>
    </lineage>
</organism>
<dbReference type="PANTHER" id="PTHR47232">
    <property type="entry name" value="TRANSDUCIN FAMILY PROTEIN / WD-40 REPEAT FAMILY PROTEIN"/>
    <property type="match status" value="1"/>
</dbReference>
<dbReference type="InterPro" id="IPR015943">
    <property type="entry name" value="WD40/YVTN_repeat-like_dom_sf"/>
</dbReference>
<name>A0A6A4PN40_LUPAL</name>
<keyword evidence="2" id="KW-1185">Reference proteome</keyword>
<comment type="caution">
    <text evidence="1">The sequence shown here is derived from an EMBL/GenBank/DDBJ whole genome shotgun (WGS) entry which is preliminary data.</text>
</comment>
<dbReference type="SMART" id="SM00320">
    <property type="entry name" value="WD40"/>
    <property type="match status" value="2"/>
</dbReference>
<dbReference type="InterPro" id="IPR036322">
    <property type="entry name" value="WD40_repeat_dom_sf"/>
</dbReference>
<reference evidence="2" key="1">
    <citation type="journal article" date="2020" name="Nat. Commun.">
        <title>Genome sequence of the cluster root forming white lupin.</title>
        <authorList>
            <person name="Hufnagel B."/>
            <person name="Marques A."/>
            <person name="Soriano A."/>
            <person name="Marques L."/>
            <person name="Divol F."/>
            <person name="Doumas P."/>
            <person name="Sallet E."/>
            <person name="Mancinotti D."/>
            <person name="Carrere S."/>
            <person name="Marande W."/>
            <person name="Arribat S."/>
            <person name="Keller J."/>
            <person name="Huneau C."/>
            <person name="Blein T."/>
            <person name="Aime D."/>
            <person name="Laguerre M."/>
            <person name="Taylor J."/>
            <person name="Schubert V."/>
            <person name="Nelson M."/>
            <person name="Geu-Flores F."/>
            <person name="Crespi M."/>
            <person name="Gallardo-Guerrero K."/>
            <person name="Delaux P.-M."/>
            <person name="Salse J."/>
            <person name="Berges H."/>
            <person name="Guyot R."/>
            <person name="Gouzy J."/>
            <person name="Peret B."/>
        </authorList>
    </citation>
    <scope>NUCLEOTIDE SEQUENCE [LARGE SCALE GENOMIC DNA]</scope>
    <source>
        <strain evidence="2">cv. Amiga</strain>
    </source>
</reference>
<dbReference type="SUPFAM" id="SSF50978">
    <property type="entry name" value="WD40 repeat-like"/>
    <property type="match status" value="1"/>
</dbReference>
<dbReference type="OrthoDB" id="1897642at2759"/>
<evidence type="ECO:0000313" key="2">
    <source>
        <dbReference type="Proteomes" id="UP000447434"/>
    </source>
</evidence>
<dbReference type="Gene3D" id="2.130.10.10">
    <property type="entry name" value="YVTN repeat-like/Quinoprotein amine dehydrogenase"/>
    <property type="match status" value="1"/>
</dbReference>
<dbReference type="InterPro" id="IPR001680">
    <property type="entry name" value="WD40_rpt"/>
</dbReference>
<evidence type="ECO:0000313" key="1">
    <source>
        <dbReference type="EMBL" id="KAE9602714.1"/>
    </source>
</evidence>
<dbReference type="Proteomes" id="UP000447434">
    <property type="component" value="Chromosome 12"/>
</dbReference>
<dbReference type="PANTHER" id="PTHR47232:SF1">
    <property type="entry name" value="TRANSDUCIN FAMILY PROTEIN _ WD-40 REPEAT FAMILY PROTEIN"/>
    <property type="match status" value="1"/>
</dbReference>
<sequence>MGVAGMQQKQIVLSVGKDKRIVGYDACAESEDFTHIIDSRCLSVIPNPCDYNLFMVQAGASEKQLRLCDIRTKQKEVHTFGWTQAITLEARTNLITQAWSSNGMYITSGSSYEMIHIFDIRCNGQNPSQSLQAHQKGISKVSWLQSLPLLISISSDNNIGFHKFV</sequence>
<gene>
    <name evidence="1" type="ORF">Lalb_Chr12g0202501</name>
</gene>
<dbReference type="AlphaFoldDB" id="A0A6A4PN40"/>
<proteinExistence type="predicted"/>
<accession>A0A6A4PN40</accession>